<dbReference type="EMBL" id="AVBH01000217">
    <property type="protein sequence ID" value="KGO97750.1"/>
    <property type="molecule type" value="Genomic_DNA"/>
</dbReference>
<name>A0A0A0M3S3_9GAMM</name>
<organism evidence="1 2">
    <name type="scientific">Lysobacter defluvii IMMIB APB-9 = DSM 18482</name>
    <dbReference type="NCBI Taxonomy" id="1385515"/>
    <lineage>
        <taxon>Bacteria</taxon>
        <taxon>Pseudomonadati</taxon>
        <taxon>Pseudomonadota</taxon>
        <taxon>Gammaproteobacteria</taxon>
        <taxon>Lysobacterales</taxon>
        <taxon>Lysobacteraceae</taxon>
        <taxon>Novilysobacter</taxon>
    </lineage>
</organism>
<reference evidence="1 2" key="1">
    <citation type="submission" date="2013-08" db="EMBL/GenBank/DDBJ databases">
        <title>Genomic analysis of Lysobacter defluvii.</title>
        <authorList>
            <person name="Wang Q."/>
            <person name="Wang G."/>
        </authorList>
    </citation>
    <scope>NUCLEOTIDE SEQUENCE [LARGE SCALE GENOMIC DNA]</scope>
    <source>
        <strain evidence="1 2">IMMIB APB-9</strain>
    </source>
</reference>
<gene>
    <name evidence="1" type="ORF">N791_08135</name>
</gene>
<dbReference type="RefSeq" id="WP_027070539.1">
    <property type="nucleotide sequence ID" value="NZ_AVBH01000217.1"/>
</dbReference>
<sequence>MVSARVIIAFRENDRPEPGSDALQRRLDAIAAAAGLDGLAWRRRLATGADLAVATPPLDASGMERLLGHARTRGDVEYAEADAMAAIAGGRMADG</sequence>
<proteinExistence type="predicted"/>
<evidence type="ECO:0000313" key="1">
    <source>
        <dbReference type="EMBL" id="KGO97750.1"/>
    </source>
</evidence>
<dbReference type="AlphaFoldDB" id="A0A0A0M3S3"/>
<protein>
    <submittedName>
        <fullName evidence="1">Uncharacterized protein</fullName>
    </submittedName>
</protein>
<accession>A0A0A0M3S3</accession>
<comment type="caution">
    <text evidence="1">The sequence shown here is derived from an EMBL/GenBank/DDBJ whole genome shotgun (WGS) entry which is preliminary data.</text>
</comment>
<keyword evidence="2" id="KW-1185">Reference proteome</keyword>
<dbReference type="STRING" id="1385515.GCA_000423325_01839"/>
<dbReference type="Proteomes" id="UP000030003">
    <property type="component" value="Unassembled WGS sequence"/>
</dbReference>
<evidence type="ECO:0000313" key="2">
    <source>
        <dbReference type="Proteomes" id="UP000030003"/>
    </source>
</evidence>